<dbReference type="GO" id="GO:0005634">
    <property type="term" value="C:nucleus"/>
    <property type="evidence" value="ECO:0007669"/>
    <property type="project" value="UniProtKB-SubCell"/>
</dbReference>
<dbReference type="PANTHER" id="PTHR22884">
    <property type="entry name" value="SET DOMAIN PROTEINS"/>
    <property type="match status" value="1"/>
</dbReference>
<proteinExistence type="predicted"/>
<feature type="domain" description="SET" evidence="8">
    <location>
        <begin position="98"/>
        <end position="219"/>
    </location>
</feature>
<evidence type="ECO:0000313" key="9">
    <source>
        <dbReference type="EMBL" id="EGZ28675.1"/>
    </source>
</evidence>
<evidence type="ECO:0000256" key="1">
    <source>
        <dbReference type="ARBA" id="ARBA00004123"/>
    </source>
</evidence>
<keyword evidence="6" id="KW-0949">S-adenosyl-L-methionine</keyword>
<dbReference type="SUPFAM" id="SSF82199">
    <property type="entry name" value="SET domain"/>
    <property type="match status" value="1"/>
</dbReference>
<dbReference type="EMBL" id="JH159151">
    <property type="protein sequence ID" value="EGZ28675.1"/>
    <property type="molecule type" value="Genomic_DNA"/>
</dbReference>
<dbReference type="SMART" id="SM00317">
    <property type="entry name" value="SET"/>
    <property type="match status" value="1"/>
</dbReference>
<name>G4YPS8_PHYSP</name>
<reference evidence="9 10" key="1">
    <citation type="journal article" date="2006" name="Science">
        <title>Phytophthora genome sequences uncover evolutionary origins and mechanisms of pathogenesis.</title>
        <authorList>
            <person name="Tyler B.M."/>
            <person name="Tripathy S."/>
            <person name="Zhang X."/>
            <person name="Dehal P."/>
            <person name="Jiang R.H."/>
            <person name="Aerts A."/>
            <person name="Arredondo F.D."/>
            <person name="Baxter L."/>
            <person name="Bensasson D."/>
            <person name="Beynon J.L."/>
            <person name="Chapman J."/>
            <person name="Damasceno C.M."/>
            <person name="Dorrance A.E."/>
            <person name="Dou D."/>
            <person name="Dickerman A.W."/>
            <person name="Dubchak I.L."/>
            <person name="Garbelotto M."/>
            <person name="Gijzen M."/>
            <person name="Gordon S.G."/>
            <person name="Govers F."/>
            <person name="Grunwald N.J."/>
            <person name="Huang W."/>
            <person name="Ivors K.L."/>
            <person name="Jones R.W."/>
            <person name="Kamoun S."/>
            <person name="Krampis K."/>
            <person name="Lamour K.H."/>
            <person name="Lee M.K."/>
            <person name="McDonald W.H."/>
            <person name="Medina M."/>
            <person name="Meijer H.J."/>
            <person name="Nordberg E.K."/>
            <person name="Maclean D.J."/>
            <person name="Ospina-Giraldo M.D."/>
            <person name="Morris P.F."/>
            <person name="Phuntumart V."/>
            <person name="Putnam N.H."/>
            <person name="Rash S."/>
            <person name="Rose J.K."/>
            <person name="Sakihama Y."/>
            <person name="Salamov A.A."/>
            <person name="Savidor A."/>
            <person name="Scheuring C.F."/>
            <person name="Smith B.M."/>
            <person name="Sobral B.W."/>
            <person name="Terry A."/>
            <person name="Torto-Alalibo T.A."/>
            <person name="Win J."/>
            <person name="Xu Z."/>
            <person name="Zhang H."/>
            <person name="Grigoriev I.V."/>
            <person name="Rokhsar D.S."/>
            <person name="Boore J.L."/>
        </authorList>
    </citation>
    <scope>NUCLEOTIDE SEQUENCE [LARGE SCALE GENOMIC DNA]</scope>
    <source>
        <strain evidence="9 10">P6497</strain>
    </source>
</reference>
<evidence type="ECO:0000256" key="4">
    <source>
        <dbReference type="ARBA" id="ARBA00022603"/>
    </source>
</evidence>
<evidence type="ECO:0000256" key="5">
    <source>
        <dbReference type="ARBA" id="ARBA00022679"/>
    </source>
</evidence>
<dbReference type="GO" id="GO:0005694">
    <property type="term" value="C:chromosome"/>
    <property type="evidence" value="ECO:0007669"/>
    <property type="project" value="UniProtKB-SubCell"/>
</dbReference>
<dbReference type="InterPro" id="IPR001214">
    <property type="entry name" value="SET_dom"/>
</dbReference>
<dbReference type="InterPro" id="IPR050777">
    <property type="entry name" value="SET2_Histone-Lys_MeTrsfase"/>
</dbReference>
<organism evidence="9 10">
    <name type="scientific">Phytophthora sojae (strain P6497)</name>
    <name type="common">Soybean stem and root rot agent</name>
    <name type="synonym">Phytophthora megasperma f. sp. glycines</name>
    <dbReference type="NCBI Taxonomy" id="1094619"/>
    <lineage>
        <taxon>Eukaryota</taxon>
        <taxon>Sar</taxon>
        <taxon>Stramenopiles</taxon>
        <taxon>Oomycota</taxon>
        <taxon>Peronosporomycetes</taxon>
        <taxon>Peronosporales</taxon>
        <taxon>Peronosporaceae</taxon>
        <taxon>Phytophthora</taxon>
    </lineage>
</organism>
<dbReference type="GO" id="GO:0008168">
    <property type="term" value="F:methyltransferase activity"/>
    <property type="evidence" value="ECO:0007669"/>
    <property type="project" value="UniProtKB-KW"/>
</dbReference>
<dbReference type="GO" id="GO:0032259">
    <property type="term" value="P:methylation"/>
    <property type="evidence" value="ECO:0007669"/>
    <property type="project" value="UniProtKB-KW"/>
</dbReference>
<dbReference type="InParanoid" id="G4YPS8"/>
<sequence length="244" mass="26869">MLAARGSASLVPAHPAHTRGVHYQDRFVPARRPFSVAHLRTQFNPTGVIFPAVPHFGSCDCEDPCRVGRCHNSLIQLYCNVNCCPYSSNCGNGLVESTKVALARNVVTRQLAVVAQEFIAAGVILGEYLGEIEHVNASHAASPRHEGYLLVMTQRPETPSHPVRVVVNAQQIGGLMRFVNHSCAPVARFLEVVNGRRTTVVVATTHAFYEGDEITVDYEPDLWFVCRCGHANCCHRDIQDKQDP</sequence>
<keyword evidence="3" id="KW-0158">Chromosome</keyword>
<keyword evidence="10" id="KW-1185">Reference proteome</keyword>
<comment type="subcellular location">
    <subcellularLocation>
        <location evidence="2">Chromosome</location>
    </subcellularLocation>
    <subcellularLocation>
        <location evidence="1">Nucleus</location>
    </subcellularLocation>
</comment>
<dbReference type="PROSITE" id="PS50280">
    <property type="entry name" value="SET"/>
    <property type="match status" value="1"/>
</dbReference>
<evidence type="ECO:0000256" key="3">
    <source>
        <dbReference type="ARBA" id="ARBA00022454"/>
    </source>
</evidence>
<protein>
    <recommendedName>
        <fullName evidence="8">SET domain-containing protein</fullName>
    </recommendedName>
</protein>
<dbReference type="GeneID" id="20644769"/>
<dbReference type="AlphaFoldDB" id="G4YPS8"/>
<accession>G4YPS8</accession>
<gene>
    <name evidence="9" type="ORF">PHYSODRAFT_322312</name>
</gene>
<dbReference type="Proteomes" id="UP000002640">
    <property type="component" value="Unassembled WGS sequence"/>
</dbReference>
<dbReference type="STRING" id="1094619.G4YPS8"/>
<evidence type="ECO:0000256" key="7">
    <source>
        <dbReference type="ARBA" id="ARBA00023242"/>
    </source>
</evidence>
<dbReference type="SMR" id="G4YPS8"/>
<dbReference type="KEGG" id="psoj:PHYSODRAFT_322312"/>
<keyword evidence="4" id="KW-0489">Methyltransferase</keyword>
<evidence type="ECO:0000259" key="8">
    <source>
        <dbReference type="PROSITE" id="PS50280"/>
    </source>
</evidence>
<dbReference type="InterPro" id="IPR046341">
    <property type="entry name" value="SET_dom_sf"/>
</dbReference>
<dbReference type="Gene3D" id="2.170.270.10">
    <property type="entry name" value="SET domain"/>
    <property type="match status" value="1"/>
</dbReference>
<evidence type="ECO:0000313" key="10">
    <source>
        <dbReference type="Proteomes" id="UP000002640"/>
    </source>
</evidence>
<dbReference type="RefSeq" id="XP_009515950.1">
    <property type="nucleotide sequence ID" value="XM_009517655.1"/>
</dbReference>
<keyword evidence="5" id="KW-0808">Transferase</keyword>
<evidence type="ECO:0000256" key="6">
    <source>
        <dbReference type="ARBA" id="ARBA00022691"/>
    </source>
</evidence>
<keyword evidence="7" id="KW-0539">Nucleus</keyword>
<dbReference type="Pfam" id="PF00856">
    <property type="entry name" value="SET"/>
    <property type="match status" value="1"/>
</dbReference>
<evidence type="ECO:0000256" key="2">
    <source>
        <dbReference type="ARBA" id="ARBA00004286"/>
    </source>
</evidence>